<organism evidence="6 7">
    <name type="scientific">Desulfuribacillus alkaliarsenatis</name>
    <dbReference type="NCBI Taxonomy" id="766136"/>
    <lineage>
        <taxon>Bacteria</taxon>
        <taxon>Bacillati</taxon>
        <taxon>Bacillota</taxon>
        <taxon>Desulfuribacillia</taxon>
        <taxon>Desulfuribacillales</taxon>
        <taxon>Desulfuribacillaceae</taxon>
        <taxon>Desulfuribacillus</taxon>
    </lineage>
</organism>
<evidence type="ECO:0000259" key="5">
    <source>
        <dbReference type="PROSITE" id="PS50977"/>
    </source>
</evidence>
<keyword evidence="1" id="KW-0805">Transcription regulation</keyword>
<dbReference type="Pfam" id="PF00440">
    <property type="entry name" value="TetR_N"/>
    <property type="match status" value="1"/>
</dbReference>
<protein>
    <recommendedName>
        <fullName evidence="5">HTH tetR-type domain-containing protein</fullName>
    </recommendedName>
</protein>
<dbReference type="STRING" id="766136.BHF68_06080"/>
<evidence type="ECO:0000313" key="7">
    <source>
        <dbReference type="Proteomes" id="UP000094296"/>
    </source>
</evidence>
<dbReference type="GO" id="GO:0000976">
    <property type="term" value="F:transcription cis-regulatory region binding"/>
    <property type="evidence" value="ECO:0007669"/>
    <property type="project" value="TreeGrafter"/>
</dbReference>
<dbReference type="PROSITE" id="PS50977">
    <property type="entry name" value="HTH_TETR_2"/>
    <property type="match status" value="1"/>
</dbReference>
<keyword evidence="3" id="KW-0804">Transcription</keyword>
<dbReference type="GO" id="GO:0003700">
    <property type="term" value="F:DNA-binding transcription factor activity"/>
    <property type="evidence" value="ECO:0007669"/>
    <property type="project" value="TreeGrafter"/>
</dbReference>
<dbReference type="RefSeq" id="WP_069643208.1">
    <property type="nucleotide sequence ID" value="NZ_MIJE01000022.1"/>
</dbReference>
<dbReference type="SUPFAM" id="SSF46689">
    <property type="entry name" value="Homeodomain-like"/>
    <property type="match status" value="1"/>
</dbReference>
<dbReference type="Gene3D" id="1.10.357.10">
    <property type="entry name" value="Tetracycline Repressor, domain 2"/>
    <property type="match status" value="1"/>
</dbReference>
<dbReference type="OrthoDB" id="509229at2"/>
<evidence type="ECO:0000256" key="2">
    <source>
        <dbReference type="ARBA" id="ARBA00023125"/>
    </source>
</evidence>
<feature type="DNA-binding region" description="H-T-H motif" evidence="4">
    <location>
        <begin position="53"/>
        <end position="72"/>
    </location>
</feature>
<dbReference type="AlphaFoldDB" id="A0A1E5G3J8"/>
<dbReference type="PANTHER" id="PTHR30055:SF234">
    <property type="entry name" value="HTH-TYPE TRANSCRIPTIONAL REGULATOR BETI"/>
    <property type="match status" value="1"/>
</dbReference>
<gene>
    <name evidence="6" type="ORF">BHF68_06080</name>
</gene>
<feature type="domain" description="HTH tetR-type" evidence="5">
    <location>
        <begin position="30"/>
        <end position="90"/>
    </location>
</feature>
<evidence type="ECO:0000256" key="1">
    <source>
        <dbReference type="ARBA" id="ARBA00023015"/>
    </source>
</evidence>
<dbReference type="PANTHER" id="PTHR30055">
    <property type="entry name" value="HTH-TYPE TRANSCRIPTIONAL REGULATOR RUTR"/>
    <property type="match status" value="1"/>
</dbReference>
<comment type="caution">
    <text evidence="6">The sequence shown here is derived from an EMBL/GenBank/DDBJ whole genome shotgun (WGS) entry which is preliminary data.</text>
</comment>
<keyword evidence="2 4" id="KW-0238">DNA-binding</keyword>
<sequence length="228" mass="26021">MERNDKDINIVSNRTSGENIMVVAKRKKGKETQEKILRVAAELFALRGYDAVTMRNIAAAVKIKESSIYNHFDSKQAIRAALFEQFSLKMNSSRILGGEFEGLLLLKDAEKILQHMIVRFGQSIDSTLDHIATIVFVERFRNKQAADLYYSLVIEEQVNYYTRVFQRLLDEGLLPAVNVDAKDMAKLYNNILVTLANEYAMASNGMVEPSVVIKKMIDSVHFFVKQYK</sequence>
<dbReference type="InterPro" id="IPR001647">
    <property type="entry name" value="HTH_TetR"/>
</dbReference>
<dbReference type="InterPro" id="IPR050109">
    <property type="entry name" value="HTH-type_TetR-like_transc_reg"/>
</dbReference>
<dbReference type="InterPro" id="IPR009057">
    <property type="entry name" value="Homeodomain-like_sf"/>
</dbReference>
<proteinExistence type="predicted"/>
<dbReference type="EMBL" id="MIJE01000022">
    <property type="protein sequence ID" value="OEF97162.1"/>
    <property type="molecule type" value="Genomic_DNA"/>
</dbReference>
<dbReference type="PRINTS" id="PR00455">
    <property type="entry name" value="HTHTETR"/>
</dbReference>
<evidence type="ECO:0000256" key="4">
    <source>
        <dbReference type="PROSITE-ProRule" id="PRU00335"/>
    </source>
</evidence>
<dbReference type="Proteomes" id="UP000094296">
    <property type="component" value="Unassembled WGS sequence"/>
</dbReference>
<name>A0A1E5G3J8_9FIRM</name>
<keyword evidence="7" id="KW-1185">Reference proteome</keyword>
<evidence type="ECO:0000313" key="6">
    <source>
        <dbReference type="EMBL" id="OEF97162.1"/>
    </source>
</evidence>
<evidence type="ECO:0000256" key="3">
    <source>
        <dbReference type="ARBA" id="ARBA00023163"/>
    </source>
</evidence>
<reference evidence="6 7" key="1">
    <citation type="submission" date="2016-09" db="EMBL/GenBank/DDBJ databases">
        <title>Draft genome sequence for the type strain of Desulfuribacillus alkaliarsenatis AHT28, an obligately anaerobic, sulfidogenic bacterium isolated from Russian soda lake sediments.</title>
        <authorList>
            <person name="Abin C.A."/>
            <person name="Hollibaugh J.T."/>
        </authorList>
    </citation>
    <scope>NUCLEOTIDE SEQUENCE [LARGE SCALE GENOMIC DNA]</scope>
    <source>
        <strain evidence="6 7">AHT28</strain>
    </source>
</reference>
<accession>A0A1E5G3J8</accession>